<accession>A0A2N0PUF5</accession>
<dbReference type="PANTHER" id="PTHR31424:SF5">
    <property type="entry name" value="APPLE DOMAIN-CONTAINING PROTEIN"/>
    <property type="match status" value="1"/>
</dbReference>
<dbReference type="EMBL" id="LLXJ01000380">
    <property type="protein sequence ID" value="PKC10463.1"/>
    <property type="molecule type" value="Genomic_DNA"/>
</dbReference>
<gene>
    <name evidence="1" type="ORF">RhiirA5_498443</name>
</gene>
<protein>
    <submittedName>
        <fullName evidence="1">Uncharacterized protein</fullName>
    </submittedName>
</protein>
<name>A0A2N0PUF5_9GLOM</name>
<reference evidence="1 2" key="1">
    <citation type="submission" date="2016-04" db="EMBL/GenBank/DDBJ databases">
        <title>Genome analyses suggest a sexual origin of heterokaryosis in a supposedly ancient asexual fungus.</title>
        <authorList>
            <person name="Ropars J."/>
            <person name="Sedzielewska K."/>
            <person name="Noel J."/>
            <person name="Charron P."/>
            <person name="Farinelli L."/>
            <person name="Marton T."/>
            <person name="Kruger M."/>
            <person name="Pelin A."/>
            <person name="Brachmann A."/>
            <person name="Corradi N."/>
        </authorList>
    </citation>
    <scope>NUCLEOTIDE SEQUENCE [LARGE SCALE GENOMIC DNA]</scope>
    <source>
        <strain evidence="1 2">A5</strain>
    </source>
</reference>
<evidence type="ECO:0000313" key="2">
    <source>
        <dbReference type="Proteomes" id="UP000232722"/>
    </source>
</evidence>
<sequence>MELENGTNIINIKYNSTLDPIRLDAYVHACDEALLGCDGYRRLVAVEYIYIGTFNLNKELDQQPILDDEYQENSDGIVVNKQEIGNGEIHNLKLSGDGRNVGRKQNHVMLTFCLLNEKDEVLKPDHQHCICLYVGKEKYETLAKVGHLFKFQLSDLQENGIFVDGVHWPIELFFSGDWKFMYNIMGLNAPNSKYFCLYCDCDSSARWDMNLKWKINKNTQYVLMECLFNDLFKKKDFERLIKSQIEQAMKSINVHFEFFKSKFHSGKWDWTSLMGPDKKKVLQHFPVTNFISGKRGEDIQELWRNFYDLYMIIRRPSLTDSEIDDLEVKLDIVLKCALSTHRPNQGQINSSSQTPGLYRKEDVTPYMHVFSQHIPEFLRNLKRKNLSLRIFSTSSIEKKNHNQVRLFFGGTTMGGGIRGKSVVQDIMEFENRQLYYLLNNTPQEIQIRNINAEDKEIKD</sequence>
<organism evidence="1 2">
    <name type="scientific">Rhizophagus irregularis</name>
    <dbReference type="NCBI Taxonomy" id="588596"/>
    <lineage>
        <taxon>Eukaryota</taxon>
        <taxon>Fungi</taxon>
        <taxon>Fungi incertae sedis</taxon>
        <taxon>Mucoromycota</taxon>
        <taxon>Glomeromycotina</taxon>
        <taxon>Glomeromycetes</taxon>
        <taxon>Glomerales</taxon>
        <taxon>Glomeraceae</taxon>
        <taxon>Rhizophagus</taxon>
    </lineage>
</organism>
<dbReference type="PANTHER" id="PTHR31424">
    <property type="entry name" value="PROTEIN CBG23806"/>
    <property type="match status" value="1"/>
</dbReference>
<reference evidence="1 2" key="2">
    <citation type="submission" date="2017-09" db="EMBL/GenBank/DDBJ databases">
        <title>Extensive intraspecific genome diversity in a model arbuscular mycorrhizal fungus.</title>
        <authorList>
            <person name="Chen E.C."/>
            <person name="Morin E."/>
            <person name="Beaudet D."/>
            <person name="Noel J."/>
            <person name="Ndikumana S."/>
            <person name="Charron P."/>
            <person name="St-Onge C."/>
            <person name="Giorgi J."/>
            <person name="Grigoriev I.V."/>
            <person name="Roux C."/>
            <person name="Martin F.M."/>
            <person name="Corradi N."/>
        </authorList>
    </citation>
    <scope>NUCLEOTIDE SEQUENCE [LARGE SCALE GENOMIC DNA]</scope>
    <source>
        <strain evidence="1 2">A5</strain>
    </source>
</reference>
<dbReference type="VEuPathDB" id="FungiDB:RhiirA1_476867"/>
<dbReference type="AlphaFoldDB" id="A0A2N0PUF5"/>
<evidence type="ECO:0000313" key="1">
    <source>
        <dbReference type="EMBL" id="PKC10463.1"/>
    </source>
</evidence>
<proteinExistence type="predicted"/>
<comment type="caution">
    <text evidence="1">The sequence shown here is derived from an EMBL/GenBank/DDBJ whole genome shotgun (WGS) entry which is preliminary data.</text>
</comment>
<dbReference type="Proteomes" id="UP000232722">
    <property type="component" value="Unassembled WGS sequence"/>
</dbReference>